<organism evidence="2 3">
    <name type="scientific">Elysia marginata</name>
    <dbReference type="NCBI Taxonomy" id="1093978"/>
    <lineage>
        <taxon>Eukaryota</taxon>
        <taxon>Metazoa</taxon>
        <taxon>Spiralia</taxon>
        <taxon>Lophotrochozoa</taxon>
        <taxon>Mollusca</taxon>
        <taxon>Gastropoda</taxon>
        <taxon>Heterobranchia</taxon>
        <taxon>Euthyneura</taxon>
        <taxon>Panpulmonata</taxon>
        <taxon>Sacoglossa</taxon>
        <taxon>Placobranchoidea</taxon>
        <taxon>Plakobranchidae</taxon>
        <taxon>Elysia</taxon>
    </lineage>
</organism>
<feature type="compositionally biased region" description="Polar residues" evidence="1">
    <location>
        <begin position="1109"/>
        <end position="1121"/>
    </location>
</feature>
<evidence type="ECO:0000313" key="2">
    <source>
        <dbReference type="EMBL" id="GFS25349.1"/>
    </source>
</evidence>
<accession>A0AAV4JRF6</accession>
<evidence type="ECO:0000313" key="3">
    <source>
        <dbReference type="Proteomes" id="UP000762676"/>
    </source>
</evidence>
<feature type="compositionally biased region" description="Polar residues" evidence="1">
    <location>
        <begin position="1046"/>
        <end position="1066"/>
    </location>
</feature>
<name>A0AAV4JRF6_9GAST</name>
<gene>
    <name evidence="2" type="ORF">ElyMa_007024700</name>
</gene>
<dbReference type="Proteomes" id="UP000762676">
    <property type="component" value="Unassembled WGS sequence"/>
</dbReference>
<evidence type="ECO:0000256" key="1">
    <source>
        <dbReference type="SAM" id="MobiDB-lite"/>
    </source>
</evidence>
<feature type="region of interest" description="Disordered" evidence="1">
    <location>
        <begin position="166"/>
        <end position="199"/>
    </location>
</feature>
<feature type="compositionally biased region" description="Basic residues" evidence="1">
    <location>
        <begin position="1017"/>
        <end position="1029"/>
    </location>
</feature>
<proteinExistence type="predicted"/>
<sequence>MPVFGLPSALESSLNSLVDLRPPTSWRVSGHGRQEVTVVVRWTLHVSSPSSEKTLHYDEVDKMHPTATAATQLSPANATTANGLGQGNFPVVVDGPTVTCRRGTNDNKFPNLVPQHRKLQLLNRGQSQGSINFSPKNSAELQGNAYVDMDSDETFPVHKRQRRLSSIPYRLYRNPSYSSSSASQPQRHPSGQDGRSVSRGYNKISNLQAKRRSAFRSTFSKSESPICHVISSSPGLAGSFEIHDSHEICSEKQEFKENTLERAPQHKPTLNPLIKTSATVSYQNRNLSGFHHIEANKMAIYTKETNHPCHTPKPLYARSVNNLQPLSFPENEESVYLSSPLLKERVSSSANTEGNCRINSNEMNQPTVVIDVDSPSTAPVDISRNSHNDISRNAHNDISCAEPSQVPQADFKKVYTQIKAVQHIVLPRSSNHQRLQISEDTSADPEKMLRNGIRAYLAKCGSGESSQLELSDLVDNDHDDDDDDDDNNVFDKGYCHNNRNTQNKDCFNKGERKSNDAPVSCERLNERNGILLSVAKINEDVGDSGGGFCSNSESLPDNSPDRVTVINTSVSSFQKAYISSIERQFKRRMERHASVDCDGYLITDNGDEDVISVDNVSFIAVDHSPHSSGHVRETAVEKEVATLSPISVTKDQQDDRRMIEEEDLSIVNVCEPDVSLQNCECHSQGTPNPKNKFKYSPPGPVENAVINGNNVNISHNMSVSTSSSTHCEDELSNESGDQIGKRFPSGERIFVSENLCENHPNNCNAGDTTNNGVSNQVTDDVRGKENQIPSVKELNSEDVDAENIGIIQNEVIIQNDEEKDLEECKNNDEGGGGNKNKKAVEGNAVGDEHFVLEIENPESVHKQYQESETKSKASNDQCETDLDCQTDSLCPNEESIDICEKHDGNESNSTSESHYLIDLSPEEEEDVHPGTHALDESHVTEDQTAERNKDSVQVNGEDCAQSISKLTGEKDQRGEIKTSSDVPAKGDVAYRSDAASGDDVAHHKTLPINSCTPMVKKPPHRNRKRRHIHASSVHRVSESPPLFYPSNETNYLSDPDQTQGYPSQSDHSTHRKGNRLDKSDCERTPPFGSPSKSRTRSTRKKKKRMMTAGDTSVHNSPNYRGNSPLRDRENVLLDVPSSPSLSEIISQSMSKRVVANAAKCSAKQNECPSQSPSISSLSQSPHKQSSSRTPEHIQHSSHNSRDKHIQEDGLEGSSASPNNIRVTRGRHSGRNSNSSGNGMHCLENNEYSFSVISQSPQVSLFRIDHKKYGAPRKRFRQESHDSDCPAYVKHKMRNDQKELSDSPKHNDQRAHELAVKTDLVTDGDHARAGSLPAQSPPISPCQAAHRSVPSDATTQLSPHRGVMARPESLATGCTWSPASPSPPPEQVTRYRSPPGIRSRETPDSEVSASLNNASADASSAVQSCVGLGDNCAPFDKSSLASSPSRPPTESPLGFACESFEHLPEGNDINIDDSSSDEASIRPPTPLPDVK</sequence>
<feature type="region of interest" description="Disordered" evidence="1">
    <location>
        <begin position="963"/>
        <end position="1127"/>
    </location>
</feature>
<feature type="compositionally biased region" description="Low complexity" evidence="1">
    <location>
        <begin position="1168"/>
        <end position="1187"/>
    </location>
</feature>
<keyword evidence="3" id="KW-1185">Reference proteome</keyword>
<feature type="region of interest" description="Disordered" evidence="1">
    <location>
        <begin position="1164"/>
        <end position="1239"/>
    </location>
</feature>
<protein>
    <submittedName>
        <fullName evidence="2">Uncharacterized protein</fullName>
    </submittedName>
</protein>
<reference evidence="2 3" key="1">
    <citation type="journal article" date="2021" name="Elife">
        <title>Chloroplast acquisition without the gene transfer in kleptoplastic sea slugs, Plakobranchus ocellatus.</title>
        <authorList>
            <person name="Maeda T."/>
            <person name="Takahashi S."/>
            <person name="Yoshida T."/>
            <person name="Shimamura S."/>
            <person name="Takaki Y."/>
            <person name="Nagai Y."/>
            <person name="Toyoda A."/>
            <person name="Suzuki Y."/>
            <person name="Arimoto A."/>
            <person name="Ishii H."/>
            <person name="Satoh N."/>
            <person name="Nishiyama T."/>
            <person name="Hasebe M."/>
            <person name="Maruyama T."/>
            <person name="Minagawa J."/>
            <person name="Obokata J."/>
            <person name="Shigenobu S."/>
        </authorList>
    </citation>
    <scope>NUCLEOTIDE SEQUENCE [LARGE SCALE GENOMIC DNA]</scope>
</reference>
<feature type="compositionally biased region" description="Basic and acidic residues" evidence="1">
    <location>
        <begin position="1189"/>
        <end position="1207"/>
    </location>
</feature>
<feature type="region of interest" description="Disordered" evidence="1">
    <location>
        <begin position="718"/>
        <end position="742"/>
    </location>
</feature>
<feature type="compositionally biased region" description="Basic and acidic residues" evidence="1">
    <location>
        <begin position="967"/>
        <end position="978"/>
    </location>
</feature>
<feature type="compositionally biased region" description="Basic and acidic residues" evidence="1">
    <location>
        <begin position="1074"/>
        <end position="1083"/>
    </location>
</feature>
<dbReference type="EMBL" id="BMAT01014036">
    <property type="protein sequence ID" value="GFS25349.1"/>
    <property type="molecule type" value="Genomic_DNA"/>
</dbReference>
<feature type="region of interest" description="Disordered" evidence="1">
    <location>
        <begin position="1435"/>
        <end position="1454"/>
    </location>
</feature>
<feature type="region of interest" description="Disordered" evidence="1">
    <location>
        <begin position="1462"/>
        <end position="1490"/>
    </location>
</feature>
<feature type="compositionally biased region" description="Low complexity" evidence="1">
    <location>
        <begin position="168"/>
        <end position="189"/>
    </location>
</feature>
<feature type="region of interest" description="Disordered" evidence="1">
    <location>
        <begin position="1324"/>
        <end position="1421"/>
    </location>
</feature>
<feature type="compositionally biased region" description="Basic residues" evidence="1">
    <location>
        <begin position="1093"/>
        <end position="1105"/>
    </location>
</feature>
<feature type="compositionally biased region" description="Low complexity" evidence="1">
    <location>
        <begin position="1407"/>
        <end position="1420"/>
    </location>
</feature>
<comment type="caution">
    <text evidence="2">The sequence shown here is derived from an EMBL/GenBank/DDBJ whole genome shotgun (WGS) entry which is preliminary data.</text>
</comment>